<dbReference type="Proteomes" id="UP000601710">
    <property type="component" value="Chromosome 8"/>
</dbReference>
<sequence>MPPRRRQLHACAGLALRSDRGQHPRAMATRTIYHLPNIPHASCAAASRNHGGPASASEEPLHAKDVHTGAGEGRGGCGSGEGAEEEVVVCAAPPTAPQLASAVTRGRGDGGAVHTLKRYLRPYEEEGSGAVLLEREPDGTVAPPPRHNCPKPAKLDTDVWHWSGDIEEVRQHTSVDGRRAGHDRTATAEHRRGDRTSECACGTRSRHCLPAQKKFRCDATPTPASCAAATDNFDERCDAAFAERGCVAVAVFSRPPDSRALEDARPSSPLLLPSSPASTNSSETSAPRSSTWATTRCRRRDSGGEDDTLFRCSTTATSASEIDSDGCPEDGHGSLVQGVFVECEARSAGSGSGPQLAIPRHLAAQQSSACDVLRDRPLIAAPPSSEQITAAPTNRASGKIARLTNFYLEPRYRRHAQHMALHDLPLATSATVPSRSSTSSSMFLQLFTASPPSCPAGCEVKRDAASRTNDDEMGVRPPIWSIIMKYYAAHHERQLPPHAPL</sequence>
<dbReference type="VEuPathDB" id="TriTrypDB:LDHU3_08.0280"/>
<proteinExistence type="predicted"/>
<keyword evidence="4" id="KW-1185">Reference proteome</keyword>
<dbReference type="EMBL" id="LR812628">
    <property type="protein sequence ID" value="CAC5427671.1"/>
    <property type="molecule type" value="Genomic_DNA"/>
</dbReference>
<dbReference type="EMBL" id="CP029507">
    <property type="protein sequence ID" value="AYU76323.1"/>
    <property type="molecule type" value="Genomic_DNA"/>
</dbReference>
<dbReference type="VEuPathDB" id="TriTrypDB:LdBPK_080220.1"/>
<reference evidence="3" key="2">
    <citation type="submission" date="2020-06" db="EMBL/GenBank/DDBJ databases">
        <authorList>
            <person name="Camacho E."/>
            <person name="Gonzalez-de la Fuente S."/>
            <person name="Rastrojo A."/>
            <person name="Peiro-Pastor R."/>
            <person name="Solana JC."/>
            <person name="Tabera L."/>
            <person name="Gamarro F."/>
            <person name="Carrasco-Ramiro F."/>
            <person name="Requena JM."/>
            <person name="Aguado B."/>
        </authorList>
    </citation>
    <scope>NUCLEOTIDE SEQUENCE</scope>
</reference>
<evidence type="ECO:0000256" key="1">
    <source>
        <dbReference type="SAM" id="MobiDB-lite"/>
    </source>
</evidence>
<feature type="region of interest" description="Disordered" evidence="1">
    <location>
        <begin position="258"/>
        <end position="309"/>
    </location>
</feature>
<dbReference type="AlphaFoldDB" id="A0A3S5H635"/>
<name>A0A3S5H635_LEIDO</name>
<dbReference type="VEuPathDB" id="TriTrypDB:LdCL_080007100"/>
<evidence type="ECO:0000313" key="2">
    <source>
        <dbReference type="EMBL" id="AYU76323.1"/>
    </source>
</evidence>
<dbReference type="Proteomes" id="UP000274082">
    <property type="component" value="Chromosome 8"/>
</dbReference>
<protein>
    <submittedName>
        <fullName evidence="3">Hypothetical_protein_conserved</fullName>
    </submittedName>
</protein>
<reference evidence="2 4" key="1">
    <citation type="journal article" date="2018" name="Sci. Rep.">
        <title>A complete Leishmania donovani reference genome identifies novel genetic variations associated with virulence.</title>
        <authorList>
            <person name="Lypaczewski P."/>
            <person name="Hoshizaki J."/>
            <person name="Zhang W.-W."/>
            <person name="McCall L.-I."/>
            <person name="Torcivia-Rodriguez J."/>
            <person name="Simonyan V."/>
            <person name="Kaur A."/>
            <person name="Dewar K."/>
            <person name="Matlashewski G."/>
        </authorList>
    </citation>
    <scope>NUCLEOTIDE SEQUENCE [LARGE SCALE GENOMIC DNA]</scope>
    <source>
        <strain evidence="2 4">LdCL</strain>
    </source>
</reference>
<gene>
    <name evidence="2" type="ORF">LdCL_080007100</name>
    <name evidence="3" type="ORF">LDHU3_08.0280</name>
</gene>
<organism evidence="2 4">
    <name type="scientific">Leishmania donovani</name>
    <dbReference type="NCBI Taxonomy" id="5661"/>
    <lineage>
        <taxon>Eukaryota</taxon>
        <taxon>Discoba</taxon>
        <taxon>Euglenozoa</taxon>
        <taxon>Kinetoplastea</taxon>
        <taxon>Metakinetoplastina</taxon>
        <taxon>Trypanosomatida</taxon>
        <taxon>Trypanosomatidae</taxon>
        <taxon>Leishmaniinae</taxon>
        <taxon>Leishmania</taxon>
    </lineage>
</organism>
<evidence type="ECO:0000313" key="3">
    <source>
        <dbReference type="EMBL" id="CAC5427671.1"/>
    </source>
</evidence>
<feature type="compositionally biased region" description="Low complexity" evidence="1">
    <location>
        <begin position="266"/>
        <end position="287"/>
    </location>
</feature>
<dbReference type="OrthoDB" id="266527at2759"/>
<accession>A0A3S5H635</accession>
<evidence type="ECO:0000313" key="4">
    <source>
        <dbReference type="Proteomes" id="UP000274082"/>
    </source>
</evidence>